<dbReference type="RefSeq" id="WP_226134412.1">
    <property type="nucleotide sequence ID" value="NZ_JAIZTC010000005.1"/>
</dbReference>
<comment type="caution">
    <text evidence="1">The sequence shown here is derived from an EMBL/GenBank/DDBJ whole genome shotgun (WGS) entry which is preliminary data.</text>
</comment>
<dbReference type="AlphaFoldDB" id="A0AAW4TDC9"/>
<dbReference type="Proteomes" id="UP001199070">
    <property type="component" value="Unassembled WGS sequence"/>
</dbReference>
<organism evidence="1 2">
    <name type="scientific">Burkholderia cenocepacia</name>
    <dbReference type="NCBI Taxonomy" id="95486"/>
    <lineage>
        <taxon>Bacteria</taxon>
        <taxon>Pseudomonadati</taxon>
        <taxon>Pseudomonadota</taxon>
        <taxon>Betaproteobacteria</taxon>
        <taxon>Burkholderiales</taxon>
        <taxon>Burkholderiaceae</taxon>
        <taxon>Burkholderia</taxon>
        <taxon>Burkholderia cepacia complex</taxon>
    </lineage>
</organism>
<proteinExistence type="predicted"/>
<evidence type="ECO:0000313" key="1">
    <source>
        <dbReference type="EMBL" id="MCA8381214.1"/>
    </source>
</evidence>
<evidence type="ECO:0000313" key="2">
    <source>
        <dbReference type="Proteomes" id="UP001199070"/>
    </source>
</evidence>
<sequence>MSFFKRKVEELQTKRAERESLKRLQDAFGKSLGELQTIFGSGALDLEQQQLPAYPKLIYQGDAGINAFGLVHHVQPSQFPALLSLVRQGRDEVAHFHFIREVDGQSLSTIISPTWRFAERVVRLLSNDVEVIAKLSEQGFHPTPPWITLYEFGPVLHISQGDPHYWLNYVWDSFWESLSLEEQTSFLEEGRKETGAYISAEDWELWVESIRMRDARFRKLED</sequence>
<protein>
    <submittedName>
        <fullName evidence="1">Uncharacterized protein</fullName>
    </submittedName>
</protein>
<dbReference type="EMBL" id="JAIZTC010000005">
    <property type="protein sequence ID" value="MCA8381214.1"/>
    <property type="molecule type" value="Genomic_DNA"/>
</dbReference>
<name>A0AAW4TDC9_9BURK</name>
<gene>
    <name evidence="1" type="ORF">LGN22_20225</name>
</gene>
<reference evidence="1" key="1">
    <citation type="submission" date="2023-08" db="EMBL/GenBank/DDBJ databases">
        <title>A collection of bacterial strains from the Burkholderia cepacia Research Laboratory and Repository.</title>
        <authorList>
            <person name="Lipuma J."/>
            <person name="Spilker T."/>
        </authorList>
    </citation>
    <scope>NUCLEOTIDE SEQUENCE</scope>
    <source>
        <strain evidence="1">AU0862</strain>
    </source>
</reference>
<accession>A0AAW4TDC9</accession>